<feature type="transmembrane region" description="Helical" evidence="2">
    <location>
        <begin position="31"/>
        <end position="48"/>
    </location>
</feature>
<keyword evidence="2" id="KW-0472">Membrane</keyword>
<keyword evidence="4" id="KW-1185">Reference proteome</keyword>
<gene>
    <name evidence="3" type="ORF">RM572_21670</name>
</gene>
<name>A0ABU2NXE2_9ACTN</name>
<keyword evidence="2" id="KW-1133">Transmembrane helix</keyword>
<accession>A0ABU2NXE2</accession>
<keyword evidence="2" id="KW-0812">Transmembrane</keyword>
<proteinExistence type="predicted"/>
<dbReference type="RefSeq" id="WP_311675060.1">
    <property type="nucleotide sequence ID" value="NZ_JAVREQ010000022.1"/>
</dbReference>
<feature type="compositionally biased region" description="Basic residues" evidence="1">
    <location>
        <begin position="91"/>
        <end position="111"/>
    </location>
</feature>
<reference evidence="4" key="1">
    <citation type="submission" date="2023-07" db="EMBL/GenBank/DDBJ databases">
        <title>30 novel species of actinomycetes from the DSMZ collection.</title>
        <authorList>
            <person name="Nouioui I."/>
        </authorList>
    </citation>
    <scope>NUCLEOTIDE SEQUENCE [LARGE SCALE GENOMIC DNA]</scope>
    <source>
        <strain evidence="4">DSM 42041</strain>
    </source>
</reference>
<evidence type="ECO:0000313" key="4">
    <source>
        <dbReference type="Proteomes" id="UP001183414"/>
    </source>
</evidence>
<sequence length="111" mass="11776">MATARGLIGLTTTAGGGLIAHGITIGDATTFRVGLTVALVAIAGLVLYRDKRSTDRIIANQTHLAAIQERGIERLAQARHAPAELPTNVHQMHRHLPPPRVAAHNRQRGGA</sequence>
<evidence type="ECO:0000256" key="1">
    <source>
        <dbReference type="SAM" id="MobiDB-lite"/>
    </source>
</evidence>
<feature type="transmembrane region" description="Helical" evidence="2">
    <location>
        <begin position="7"/>
        <end position="25"/>
    </location>
</feature>
<evidence type="ECO:0008006" key="5">
    <source>
        <dbReference type="Google" id="ProtNLM"/>
    </source>
</evidence>
<evidence type="ECO:0000256" key="2">
    <source>
        <dbReference type="SAM" id="Phobius"/>
    </source>
</evidence>
<dbReference type="EMBL" id="JAVREQ010000022">
    <property type="protein sequence ID" value="MDT0381370.1"/>
    <property type="molecule type" value="Genomic_DNA"/>
</dbReference>
<comment type="caution">
    <text evidence="3">The sequence shown here is derived from an EMBL/GenBank/DDBJ whole genome shotgun (WGS) entry which is preliminary data.</text>
</comment>
<dbReference type="Proteomes" id="UP001183414">
    <property type="component" value="Unassembled WGS sequence"/>
</dbReference>
<protein>
    <recommendedName>
        <fullName evidence="5">MFS transporter</fullName>
    </recommendedName>
</protein>
<organism evidence="3 4">
    <name type="scientific">Streptomyces hazeniae</name>
    <dbReference type="NCBI Taxonomy" id="3075538"/>
    <lineage>
        <taxon>Bacteria</taxon>
        <taxon>Bacillati</taxon>
        <taxon>Actinomycetota</taxon>
        <taxon>Actinomycetes</taxon>
        <taxon>Kitasatosporales</taxon>
        <taxon>Streptomycetaceae</taxon>
        <taxon>Streptomyces</taxon>
    </lineage>
</organism>
<evidence type="ECO:0000313" key="3">
    <source>
        <dbReference type="EMBL" id="MDT0381370.1"/>
    </source>
</evidence>
<feature type="region of interest" description="Disordered" evidence="1">
    <location>
        <begin position="84"/>
        <end position="111"/>
    </location>
</feature>